<evidence type="ECO:0000313" key="1">
    <source>
        <dbReference type="EMBL" id="KAK4221095.1"/>
    </source>
</evidence>
<comment type="caution">
    <text evidence="1">The sequence shown here is derived from an EMBL/GenBank/DDBJ whole genome shotgun (WGS) entry which is preliminary data.</text>
</comment>
<evidence type="ECO:0008006" key="3">
    <source>
        <dbReference type="Google" id="ProtNLM"/>
    </source>
</evidence>
<name>A0AAN7BGF9_9PEZI</name>
<evidence type="ECO:0000313" key="2">
    <source>
        <dbReference type="Proteomes" id="UP001301958"/>
    </source>
</evidence>
<protein>
    <recommendedName>
        <fullName evidence="3">C2H2-type domain-containing protein</fullName>
    </recommendedName>
</protein>
<proteinExistence type="predicted"/>
<dbReference type="PANTHER" id="PTHR38166:SF1">
    <property type="entry name" value="C2H2-TYPE DOMAIN-CONTAINING PROTEIN"/>
    <property type="match status" value="1"/>
</dbReference>
<organism evidence="1 2">
    <name type="scientific">Podospora fimiseda</name>
    <dbReference type="NCBI Taxonomy" id="252190"/>
    <lineage>
        <taxon>Eukaryota</taxon>
        <taxon>Fungi</taxon>
        <taxon>Dikarya</taxon>
        <taxon>Ascomycota</taxon>
        <taxon>Pezizomycotina</taxon>
        <taxon>Sordariomycetes</taxon>
        <taxon>Sordariomycetidae</taxon>
        <taxon>Sordariales</taxon>
        <taxon>Podosporaceae</taxon>
        <taxon>Podospora</taxon>
    </lineage>
</organism>
<dbReference type="PANTHER" id="PTHR38166">
    <property type="entry name" value="C2H2-TYPE DOMAIN-CONTAINING PROTEIN-RELATED"/>
    <property type="match status" value="1"/>
</dbReference>
<sequence>LACPFLLFDELKNPACRNHRFRKIKEVKQHLRRQHAAKCVCPSCQCPFRSKKSLHAHKQDGCSAETRTPEWISEKTQQELRKYSRRGQSQEKQWFDVWKTVFPNRDPPASPFLKSEAEETLEALRKFWEESRAGILAEIDPSIPHHGTVGRKHEQVFDRLMQATLDRFEHEI</sequence>
<reference evidence="1" key="2">
    <citation type="submission" date="2023-05" db="EMBL/GenBank/DDBJ databases">
        <authorList>
            <consortium name="Lawrence Berkeley National Laboratory"/>
            <person name="Steindorff A."/>
            <person name="Hensen N."/>
            <person name="Bonometti L."/>
            <person name="Westerberg I."/>
            <person name="Brannstrom I.O."/>
            <person name="Guillou S."/>
            <person name="Cros-Aarteil S."/>
            <person name="Calhoun S."/>
            <person name="Haridas S."/>
            <person name="Kuo A."/>
            <person name="Mondo S."/>
            <person name="Pangilinan J."/>
            <person name="Riley R."/>
            <person name="Labutti K."/>
            <person name="Andreopoulos B."/>
            <person name="Lipzen A."/>
            <person name="Chen C."/>
            <person name="Yanf M."/>
            <person name="Daum C."/>
            <person name="Ng V."/>
            <person name="Clum A."/>
            <person name="Ohm R."/>
            <person name="Martin F."/>
            <person name="Silar P."/>
            <person name="Natvig D."/>
            <person name="Lalanne C."/>
            <person name="Gautier V."/>
            <person name="Ament-Velasquez S.L."/>
            <person name="Kruys A."/>
            <person name="Hutchinson M.I."/>
            <person name="Powell A.J."/>
            <person name="Barry K."/>
            <person name="Miller A.N."/>
            <person name="Grigoriev I.V."/>
            <person name="Debuchy R."/>
            <person name="Gladieux P."/>
            <person name="Thoren M.H."/>
            <person name="Johannesson H."/>
        </authorList>
    </citation>
    <scope>NUCLEOTIDE SEQUENCE</scope>
    <source>
        <strain evidence="1">CBS 990.96</strain>
    </source>
</reference>
<dbReference type="AlphaFoldDB" id="A0AAN7BGF9"/>
<dbReference type="EMBL" id="MU865587">
    <property type="protein sequence ID" value="KAK4221095.1"/>
    <property type="molecule type" value="Genomic_DNA"/>
</dbReference>
<reference evidence="1" key="1">
    <citation type="journal article" date="2023" name="Mol. Phylogenet. Evol.">
        <title>Genome-scale phylogeny and comparative genomics of the fungal order Sordariales.</title>
        <authorList>
            <person name="Hensen N."/>
            <person name="Bonometti L."/>
            <person name="Westerberg I."/>
            <person name="Brannstrom I.O."/>
            <person name="Guillou S."/>
            <person name="Cros-Aarteil S."/>
            <person name="Calhoun S."/>
            <person name="Haridas S."/>
            <person name="Kuo A."/>
            <person name="Mondo S."/>
            <person name="Pangilinan J."/>
            <person name="Riley R."/>
            <person name="LaButti K."/>
            <person name="Andreopoulos B."/>
            <person name="Lipzen A."/>
            <person name="Chen C."/>
            <person name="Yan M."/>
            <person name="Daum C."/>
            <person name="Ng V."/>
            <person name="Clum A."/>
            <person name="Steindorff A."/>
            <person name="Ohm R.A."/>
            <person name="Martin F."/>
            <person name="Silar P."/>
            <person name="Natvig D.O."/>
            <person name="Lalanne C."/>
            <person name="Gautier V."/>
            <person name="Ament-Velasquez S.L."/>
            <person name="Kruys A."/>
            <person name="Hutchinson M.I."/>
            <person name="Powell A.J."/>
            <person name="Barry K."/>
            <person name="Miller A.N."/>
            <person name="Grigoriev I.V."/>
            <person name="Debuchy R."/>
            <person name="Gladieux P."/>
            <person name="Hiltunen Thoren M."/>
            <person name="Johannesson H."/>
        </authorList>
    </citation>
    <scope>NUCLEOTIDE SEQUENCE</scope>
    <source>
        <strain evidence="1">CBS 990.96</strain>
    </source>
</reference>
<dbReference type="Proteomes" id="UP001301958">
    <property type="component" value="Unassembled WGS sequence"/>
</dbReference>
<gene>
    <name evidence="1" type="ORF">QBC38DRAFT_344862</name>
</gene>
<feature type="non-terminal residue" evidence="1">
    <location>
        <position position="172"/>
    </location>
</feature>
<accession>A0AAN7BGF9</accession>
<feature type="non-terminal residue" evidence="1">
    <location>
        <position position="1"/>
    </location>
</feature>
<keyword evidence="2" id="KW-1185">Reference proteome</keyword>